<dbReference type="InterPro" id="IPR050655">
    <property type="entry name" value="Plant_B3_domain"/>
</dbReference>
<organism evidence="8">
    <name type="scientific">Davidia involucrata</name>
    <name type="common">Dove tree</name>
    <dbReference type="NCBI Taxonomy" id="16924"/>
    <lineage>
        <taxon>Eukaryota</taxon>
        <taxon>Viridiplantae</taxon>
        <taxon>Streptophyta</taxon>
        <taxon>Embryophyta</taxon>
        <taxon>Tracheophyta</taxon>
        <taxon>Spermatophyta</taxon>
        <taxon>Magnoliopsida</taxon>
        <taxon>eudicotyledons</taxon>
        <taxon>Gunneridae</taxon>
        <taxon>Pentapetalae</taxon>
        <taxon>asterids</taxon>
        <taxon>Cornales</taxon>
        <taxon>Nyssaceae</taxon>
        <taxon>Davidia</taxon>
    </lineage>
</organism>
<dbReference type="GO" id="GO:0005634">
    <property type="term" value="C:nucleus"/>
    <property type="evidence" value="ECO:0007669"/>
    <property type="project" value="UniProtKB-SubCell"/>
</dbReference>
<keyword evidence="2" id="KW-0805">Transcription regulation</keyword>
<reference evidence="8" key="1">
    <citation type="submission" date="2019-08" db="EMBL/GenBank/DDBJ databases">
        <title>Reference gene set and small RNA set construction with multiple tissues from Davidia involucrata Baill.</title>
        <authorList>
            <person name="Yang H."/>
            <person name="Zhou C."/>
            <person name="Li G."/>
            <person name="Wang J."/>
            <person name="Gao P."/>
            <person name="Wang M."/>
            <person name="Wang R."/>
            <person name="Zhao Y."/>
        </authorList>
    </citation>
    <scope>NUCLEOTIDE SEQUENCE</scope>
    <source>
        <tissue evidence="8">Mixed with DoveR01_LX</tissue>
    </source>
</reference>
<keyword evidence="4" id="KW-0804">Transcription</keyword>
<evidence type="ECO:0000256" key="2">
    <source>
        <dbReference type="ARBA" id="ARBA00023015"/>
    </source>
</evidence>
<comment type="subcellular location">
    <subcellularLocation>
        <location evidence="1">Nucleus</location>
    </subcellularLocation>
</comment>
<evidence type="ECO:0000313" key="8">
    <source>
        <dbReference type="EMBL" id="MPA30566.1"/>
    </source>
</evidence>
<dbReference type="SUPFAM" id="SSF101936">
    <property type="entry name" value="DNA-binding pseudobarrel domain"/>
    <property type="match status" value="2"/>
</dbReference>
<protein>
    <recommendedName>
        <fullName evidence="7">TF-B3 domain-containing protein</fullName>
    </recommendedName>
</protein>
<dbReference type="InterPro" id="IPR003340">
    <property type="entry name" value="B3_DNA-bd"/>
</dbReference>
<dbReference type="CDD" id="cd10017">
    <property type="entry name" value="B3_DNA"/>
    <property type="match status" value="2"/>
</dbReference>
<proteinExistence type="predicted"/>
<evidence type="ECO:0000256" key="6">
    <source>
        <dbReference type="SAM" id="MobiDB-lite"/>
    </source>
</evidence>
<feature type="region of interest" description="Disordered" evidence="6">
    <location>
        <begin position="134"/>
        <end position="175"/>
    </location>
</feature>
<dbReference type="PROSITE" id="PS50863">
    <property type="entry name" value="B3"/>
    <property type="match status" value="2"/>
</dbReference>
<dbReference type="GO" id="GO:0003677">
    <property type="term" value="F:DNA binding"/>
    <property type="evidence" value="ECO:0007669"/>
    <property type="project" value="UniProtKB-KW"/>
</dbReference>
<feature type="domain" description="TF-B3" evidence="7">
    <location>
        <begin position="519"/>
        <end position="580"/>
    </location>
</feature>
<dbReference type="InterPro" id="IPR015300">
    <property type="entry name" value="DNA-bd_pseudobarrel_sf"/>
</dbReference>
<dbReference type="EMBL" id="GHES01000007">
    <property type="protein sequence ID" value="MPA30566.1"/>
    <property type="molecule type" value="Transcribed_RNA"/>
</dbReference>
<name>A0A5B6YGL8_DAVIN</name>
<keyword evidence="3" id="KW-0238">DNA-binding</keyword>
<evidence type="ECO:0000256" key="1">
    <source>
        <dbReference type="ARBA" id="ARBA00004123"/>
    </source>
</evidence>
<accession>A0A5B6YGL8</accession>
<gene>
    <name evidence="8" type="ORF">Din_000007</name>
</gene>
<dbReference type="PANTHER" id="PTHR31920">
    <property type="entry name" value="B3 DOMAIN-CONTAINING"/>
    <property type="match status" value="1"/>
</dbReference>
<evidence type="ECO:0000256" key="3">
    <source>
        <dbReference type="ARBA" id="ARBA00023125"/>
    </source>
</evidence>
<evidence type="ECO:0000256" key="4">
    <source>
        <dbReference type="ARBA" id="ARBA00023163"/>
    </source>
</evidence>
<dbReference type="Gene3D" id="2.40.330.10">
    <property type="entry name" value="DNA-binding pseudobarrel domain"/>
    <property type="match status" value="2"/>
</dbReference>
<dbReference type="PANTHER" id="PTHR31920:SF145">
    <property type="entry name" value="B3 DOMAIN-CONTAINING PROTEIN REM20-LIKE ISOFORM X1"/>
    <property type="match status" value="1"/>
</dbReference>
<evidence type="ECO:0000259" key="7">
    <source>
        <dbReference type="PROSITE" id="PS50863"/>
    </source>
</evidence>
<evidence type="ECO:0000256" key="5">
    <source>
        <dbReference type="ARBA" id="ARBA00023242"/>
    </source>
</evidence>
<keyword evidence="5" id="KW-0539">Nucleus</keyword>
<dbReference type="SMART" id="SM01019">
    <property type="entry name" value="B3"/>
    <property type="match status" value="2"/>
</dbReference>
<sequence length="580" mass="64212">MGCNACNAEACAECTQKCLLIHGKKKDPSSTITSFFKVMIGDNFSEVLFLPPKFARTVSALVGQKTHLEDSSGQRWIVTLSNIDGYFAFQQGWHAFSVGHGLGVGDFIVFNYIMGSHFVVQIYGKNGCQKVNFSEENSSSRKRTRTSRDFIAKDGPCPTIDKGSMDKQGSNTSVVSGSDIEITQSQILVNDVEKEPMAAKNTSNFDNGNGTPVSRAEYIEEPFYIIDRDPRIKQGEDRSSLYDLSNFEMPVSNFAADGTNKVLTVDERSPHHANKSLRSQTEAVLVDKDPVTEVVRKWVAPSNASHVEMIEKSNGSGVGDKIIFMSGKDSGNGNTSEHLLNTSAVEPAKIGNDSVDMPNTVIKECLNAEQRSSTHSSNDRVLKYQKEGTPLVERNQNVQRKVTGISESCGFPVTIAMQNFQSVERMKVVKKEQVEMIEEMCGKVPKIINECSQSINLAAKDKVYKTVKTEPVDSVDLKSSDAVNISCLVASDGQTFLELPTCLPSISFKGRTRMERKVVLLRDPVKRLWPVLYHQKYGLKILTSGWEAFSKANNIQPGDQCVFGVENEPECIYRVSFVRK</sequence>
<dbReference type="Pfam" id="PF02362">
    <property type="entry name" value="B3"/>
    <property type="match status" value="2"/>
</dbReference>
<feature type="domain" description="TF-B3" evidence="7">
    <location>
        <begin position="33"/>
        <end position="126"/>
    </location>
</feature>
<dbReference type="AlphaFoldDB" id="A0A5B6YGL8"/>